<accession>A0ABS1W2B9</accession>
<organism evidence="2 3">
    <name type="scientific">Paractinoplanes lichenicola</name>
    <dbReference type="NCBI Taxonomy" id="2802976"/>
    <lineage>
        <taxon>Bacteria</taxon>
        <taxon>Bacillati</taxon>
        <taxon>Actinomycetota</taxon>
        <taxon>Actinomycetes</taxon>
        <taxon>Micromonosporales</taxon>
        <taxon>Micromonosporaceae</taxon>
        <taxon>Paractinoplanes</taxon>
    </lineage>
</organism>
<dbReference type="SUPFAM" id="SSF48452">
    <property type="entry name" value="TPR-like"/>
    <property type="match status" value="1"/>
</dbReference>
<proteinExistence type="predicted"/>
<protein>
    <recommendedName>
        <fullName evidence="4">Tetratricopeptide repeat protein</fullName>
    </recommendedName>
</protein>
<feature type="region of interest" description="Disordered" evidence="1">
    <location>
        <begin position="283"/>
        <end position="311"/>
    </location>
</feature>
<feature type="compositionally biased region" description="Basic and acidic residues" evidence="1">
    <location>
        <begin position="285"/>
        <end position="296"/>
    </location>
</feature>
<dbReference type="InterPro" id="IPR011990">
    <property type="entry name" value="TPR-like_helical_dom_sf"/>
</dbReference>
<name>A0ABS1W2B9_9ACTN</name>
<evidence type="ECO:0000256" key="1">
    <source>
        <dbReference type="SAM" id="MobiDB-lite"/>
    </source>
</evidence>
<reference evidence="2 3" key="1">
    <citation type="submission" date="2021-01" db="EMBL/GenBank/DDBJ databases">
        <title>Actinoplanes sp. nov. LDG1-01 isolated from lichen.</title>
        <authorList>
            <person name="Saeng-In P."/>
            <person name="Phongsopitanun W."/>
            <person name="Kanchanasin P."/>
            <person name="Yuki M."/>
            <person name="Kudo T."/>
            <person name="Ohkuma M."/>
            <person name="Tanasupawat S."/>
        </authorList>
    </citation>
    <scope>NUCLEOTIDE SEQUENCE [LARGE SCALE GENOMIC DNA]</scope>
    <source>
        <strain evidence="2 3">LDG1-01</strain>
    </source>
</reference>
<evidence type="ECO:0000313" key="2">
    <source>
        <dbReference type="EMBL" id="MBL7260859.1"/>
    </source>
</evidence>
<evidence type="ECO:0000313" key="3">
    <source>
        <dbReference type="Proteomes" id="UP000598996"/>
    </source>
</evidence>
<gene>
    <name evidence="2" type="ORF">JKJ07_41900</name>
</gene>
<dbReference type="Gene3D" id="1.25.40.10">
    <property type="entry name" value="Tetratricopeptide repeat domain"/>
    <property type="match status" value="1"/>
</dbReference>
<keyword evidence="3" id="KW-1185">Reference proteome</keyword>
<dbReference type="RefSeq" id="WP_202997592.1">
    <property type="nucleotide sequence ID" value="NZ_JAENHO010000016.1"/>
</dbReference>
<dbReference type="EMBL" id="JAENHO010000016">
    <property type="protein sequence ID" value="MBL7260859.1"/>
    <property type="molecule type" value="Genomic_DNA"/>
</dbReference>
<evidence type="ECO:0008006" key="4">
    <source>
        <dbReference type="Google" id="ProtNLM"/>
    </source>
</evidence>
<comment type="caution">
    <text evidence="2">The sequence shown here is derived from an EMBL/GenBank/DDBJ whole genome shotgun (WGS) entry which is preliminary data.</text>
</comment>
<dbReference type="Proteomes" id="UP000598996">
    <property type="component" value="Unassembled WGS sequence"/>
</dbReference>
<sequence>MNTSTEPDVRALLAQGAALTGAGDHGGALACYTRVLARAAEGSTRQAWEVATAHMHWVESARFAGVPLRSLFPVLDAADRYLESIGHPEWRSGLLIQRAATHRELAEWDEASAAAEEALAAYVPGAPGTTLATLRYRLGDILLAAGRHYDAVPHFRAVLEDPDSGAAGRYKAHVGLANCALSRHYPPAAVRHATAAVRESEALGDEALRLPLHVLVAAHRAAREHEAATVTATRYLELAERLGSPYAAFFALRSATDVALDRHDLATARDLLTELEQQATVLDDANGHTRRSAEATKRRRRLNSIAERPPQ</sequence>